<dbReference type="InterPro" id="IPR000640">
    <property type="entry name" value="EFG_V-like"/>
</dbReference>
<dbReference type="PRINTS" id="PR00315">
    <property type="entry name" value="ELONGATNFCT"/>
</dbReference>
<dbReference type="InterPro" id="IPR047041">
    <property type="entry name" value="BipA_GTP-bd_dom"/>
</dbReference>
<dbReference type="InterPro" id="IPR035647">
    <property type="entry name" value="EFG_III/V"/>
</dbReference>
<sequence length="632" mass="70568">MYKKPEQDKIRNVAIIAHVDHGKTTLVDAFLKSTHVFRDNQEEMSQQMILDSGDLEREKGITIKAKNISIRYKDHKINIIDTPGHADFGGEVERTLNMADGCLLLVDAQEGPMPQTKFVLKRALELGLRPIVVVNKIDKRFANPAKALDKVHDLILSLATDESQLDFPHYYAIGRAGLAFKEMPLGDLNDISNLKGDITPLLDGIIEHVPAPTGDEAGPFQMQITTLTHDAHSGNYLVGKILRGKVKAGDNITVVHDETKDAKRETGTVRKLVVREGLDFVEVNEASAGEIVALVGIDSRAIGGTACASSHIEGLPVMRISNPSVQIKFEANTSPFLGQEGEFVTARLLQARLEKEIETNISLRITKTDGGGYYVAGRGELQLSILIEELRREGYEFQIRRPEIVIQEINGVKSEPLEELIIEVPEEYQGIIVSELSERKAEMLNMENENNGTLRFEYKIRTRNLLGLRSSLLTATKGNLVMNNFLLDYIPYIQQPEPFRRGVLIASANGVAMEYSLNTIQERGDLFIQPATKVYEGMIVGINKYEQDLEVNVAKERAKSGVRRNQAEVTNVSLKTIKPLTLDFALTFLGKDELLEVTPLNLRLRKAQLTKTKRDWSKRENLSQLAKQELGI</sequence>
<dbReference type="CDD" id="cd01891">
    <property type="entry name" value="TypA_BipA"/>
    <property type="match status" value="1"/>
</dbReference>
<dbReference type="SUPFAM" id="SSF50447">
    <property type="entry name" value="Translation proteins"/>
    <property type="match status" value="1"/>
</dbReference>
<evidence type="ECO:0000313" key="4">
    <source>
        <dbReference type="Proteomes" id="UP000070449"/>
    </source>
</evidence>
<dbReference type="InterPro" id="IPR031157">
    <property type="entry name" value="G_TR_CS"/>
</dbReference>
<dbReference type="GO" id="GO:0005829">
    <property type="term" value="C:cytosol"/>
    <property type="evidence" value="ECO:0007669"/>
    <property type="project" value="TreeGrafter"/>
</dbReference>
<dbReference type="InterPro" id="IPR027417">
    <property type="entry name" value="P-loop_NTPase"/>
</dbReference>
<protein>
    <submittedName>
        <fullName evidence="3">GTP-binding protein TypA/BipA</fullName>
    </submittedName>
</protein>
<dbReference type="GO" id="GO:1990904">
    <property type="term" value="C:ribonucleoprotein complex"/>
    <property type="evidence" value="ECO:0007669"/>
    <property type="project" value="TreeGrafter"/>
</dbReference>
<dbReference type="InterPro" id="IPR035651">
    <property type="entry name" value="BipA_V"/>
</dbReference>
<dbReference type="EMBL" id="JYPD01000015">
    <property type="protein sequence ID" value="KXK09551.1"/>
    <property type="molecule type" value="Genomic_DNA"/>
</dbReference>
<dbReference type="InterPro" id="IPR005225">
    <property type="entry name" value="Small_GTP-bd"/>
</dbReference>
<dbReference type="NCBIfam" id="TIGR00231">
    <property type="entry name" value="small_GTP"/>
    <property type="match status" value="1"/>
</dbReference>
<dbReference type="PROSITE" id="PS00301">
    <property type="entry name" value="G_TR_1"/>
    <property type="match status" value="1"/>
</dbReference>
<dbReference type="FunFam" id="3.40.50.300:FF:000055">
    <property type="entry name" value="GTP-binding protein TypA"/>
    <property type="match status" value="1"/>
</dbReference>
<evidence type="ECO:0000313" key="3">
    <source>
        <dbReference type="EMBL" id="KXK09551.1"/>
    </source>
</evidence>
<evidence type="ECO:0000256" key="1">
    <source>
        <dbReference type="ARBA" id="ARBA00023134"/>
    </source>
</evidence>
<keyword evidence="1" id="KW-0547">Nucleotide-binding</keyword>
<keyword evidence="1" id="KW-0342">GTP-binding</keyword>
<reference evidence="3 4" key="1">
    <citation type="submission" date="2015-02" db="EMBL/GenBank/DDBJ databases">
        <title>Improved understanding of the partial-nitritation anammox process through 23 genomes representing the majority of the microbial community.</title>
        <authorList>
            <person name="Speth D.R."/>
            <person name="In T Zandt M."/>
            <person name="Guerrero Cruz S."/>
            <person name="Jetten M.S."/>
            <person name="Dutilh B.E."/>
        </authorList>
    </citation>
    <scope>NUCLEOTIDE SEQUENCE [LARGE SCALE GENOMIC DNA]</scope>
    <source>
        <strain evidence="3">OLB21</strain>
    </source>
</reference>
<dbReference type="Pfam" id="PF00009">
    <property type="entry name" value="GTP_EFTU"/>
    <property type="match status" value="1"/>
</dbReference>
<dbReference type="PANTHER" id="PTHR42908">
    <property type="entry name" value="TRANSLATION ELONGATION FACTOR-RELATED"/>
    <property type="match status" value="1"/>
</dbReference>
<feature type="domain" description="Tr-type G" evidence="2">
    <location>
        <begin position="8"/>
        <end position="213"/>
    </location>
</feature>
<name>A0A136KJD0_9BACT</name>
<dbReference type="FunFam" id="3.30.70.240:FF:000002">
    <property type="entry name" value="GTP-binding protein TypA"/>
    <property type="match status" value="1"/>
</dbReference>
<dbReference type="GO" id="GO:0005525">
    <property type="term" value="F:GTP binding"/>
    <property type="evidence" value="ECO:0007669"/>
    <property type="project" value="UniProtKB-KW"/>
</dbReference>
<dbReference type="Pfam" id="PF00679">
    <property type="entry name" value="EFG_C"/>
    <property type="match status" value="1"/>
</dbReference>
<dbReference type="PROSITE" id="PS51722">
    <property type="entry name" value="G_TR_2"/>
    <property type="match status" value="1"/>
</dbReference>
<dbReference type="InterPro" id="IPR009000">
    <property type="entry name" value="Transl_B-barrel_sf"/>
</dbReference>
<dbReference type="CDD" id="cd03710">
    <property type="entry name" value="BipA_TypA_C"/>
    <property type="match status" value="1"/>
</dbReference>
<dbReference type="Proteomes" id="UP000070449">
    <property type="component" value="Unassembled WGS sequence"/>
</dbReference>
<gene>
    <name evidence="3" type="primary">typA</name>
    <name evidence="3" type="ORF">UZ20_WS6002000459</name>
</gene>
<dbReference type="SUPFAM" id="SSF54980">
    <property type="entry name" value="EF-G C-terminal domain-like"/>
    <property type="match status" value="2"/>
</dbReference>
<dbReference type="Gene3D" id="3.40.50.300">
    <property type="entry name" value="P-loop containing nucleotide triphosphate hydrolases"/>
    <property type="match status" value="1"/>
</dbReference>
<dbReference type="STRING" id="1617427.UZ20_WS6002000459"/>
<dbReference type="InterPro" id="IPR004161">
    <property type="entry name" value="EFTu-like_2"/>
</dbReference>
<dbReference type="Pfam" id="PF21018">
    <property type="entry name" value="BipA_C"/>
    <property type="match status" value="1"/>
</dbReference>
<dbReference type="PANTHER" id="PTHR42908:SF8">
    <property type="entry name" value="TR-TYPE G DOMAIN-CONTAINING PROTEIN"/>
    <property type="match status" value="1"/>
</dbReference>
<dbReference type="Gene3D" id="2.40.50.250">
    <property type="entry name" value="bipa protein"/>
    <property type="match status" value="1"/>
</dbReference>
<dbReference type="PATRIC" id="fig|1617427.3.peg.478"/>
<dbReference type="Gene3D" id="3.30.70.240">
    <property type="match status" value="1"/>
</dbReference>
<dbReference type="InterPro" id="IPR000795">
    <property type="entry name" value="T_Tr_GTP-bd_dom"/>
</dbReference>
<evidence type="ECO:0000259" key="2">
    <source>
        <dbReference type="PROSITE" id="PS51722"/>
    </source>
</evidence>
<dbReference type="InterPro" id="IPR042116">
    <property type="entry name" value="TypA/BipA_C"/>
</dbReference>
<comment type="caution">
    <text evidence="3">The sequence shown here is derived from an EMBL/GenBank/DDBJ whole genome shotgun (WGS) entry which is preliminary data.</text>
</comment>
<organism evidence="3 4">
    <name type="scientific">candidate division WS6 bacterium OLB21</name>
    <dbReference type="NCBI Taxonomy" id="1617427"/>
    <lineage>
        <taxon>Bacteria</taxon>
        <taxon>Candidatus Dojkabacteria</taxon>
    </lineage>
</organism>
<dbReference type="Gene3D" id="3.30.70.870">
    <property type="entry name" value="Elongation Factor G (Translational Gtpase), domain 3"/>
    <property type="match status" value="1"/>
</dbReference>
<dbReference type="GO" id="GO:0003924">
    <property type="term" value="F:GTPase activity"/>
    <property type="evidence" value="ECO:0007669"/>
    <property type="project" value="InterPro"/>
</dbReference>
<dbReference type="InterPro" id="IPR048876">
    <property type="entry name" value="BipA_C"/>
</dbReference>
<dbReference type="SUPFAM" id="SSF52540">
    <property type="entry name" value="P-loop containing nucleoside triphosphate hydrolases"/>
    <property type="match status" value="1"/>
</dbReference>
<dbReference type="Pfam" id="PF03144">
    <property type="entry name" value="GTP_EFTU_D2"/>
    <property type="match status" value="1"/>
</dbReference>
<accession>A0A136KJD0</accession>
<dbReference type="Gene3D" id="2.40.30.10">
    <property type="entry name" value="Translation factors"/>
    <property type="match status" value="1"/>
</dbReference>
<proteinExistence type="predicted"/>
<dbReference type="AlphaFoldDB" id="A0A136KJD0"/>